<reference evidence="2 3" key="1">
    <citation type="journal article" date="2008" name="Nature">
        <title>The genome of Laccaria bicolor provides insights into mycorrhizal symbiosis.</title>
        <authorList>
            <person name="Martin F."/>
            <person name="Aerts A."/>
            <person name="Ahren D."/>
            <person name="Brun A."/>
            <person name="Danchin E.G.J."/>
            <person name="Duchaussoy F."/>
            <person name="Gibon J."/>
            <person name="Kohler A."/>
            <person name="Lindquist E."/>
            <person name="Pereda V."/>
            <person name="Salamov A."/>
            <person name="Shapiro H.J."/>
            <person name="Wuyts J."/>
            <person name="Blaudez D."/>
            <person name="Buee M."/>
            <person name="Brokstein P."/>
            <person name="Canbaeck B."/>
            <person name="Cohen D."/>
            <person name="Courty P.E."/>
            <person name="Coutinho P.M."/>
            <person name="Delaruelle C."/>
            <person name="Detter J.C."/>
            <person name="Deveau A."/>
            <person name="DiFazio S."/>
            <person name="Duplessis S."/>
            <person name="Fraissinet-Tachet L."/>
            <person name="Lucic E."/>
            <person name="Frey-Klett P."/>
            <person name="Fourrey C."/>
            <person name="Feussner I."/>
            <person name="Gay G."/>
            <person name="Grimwood J."/>
            <person name="Hoegger P.J."/>
            <person name="Jain P."/>
            <person name="Kilaru S."/>
            <person name="Labbe J."/>
            <person name="Lin Y.C."/>
            <person name="Legue V."/>
            <person name="Le Tacon F."/>
            <person name="Marmeisse R."/>
            <person name="Melayah D."/>
            <person name="Montanini B."/>
            <person name="Muratet M."/>
            <person name="Nehls U."/>
            <person name="Niculita-Hirzel H."/>
            <person name="Oudot-Le Secq M.P."/>
            <person name="Peter M."/>
            <person name="Quesneville H."/>
            <person name="Rajashekar B."/>
            <person name="Reich M."/>
            <person name="Rouhier N."/>
            <person name="Schmutz J."/>
            <person name="Yin T."/>
            <person name="Chalot M."/>
            <person name="Henrissat B."/>
            <person name="Kuees U."/>
            <person name="Lucas S."/>
            <person name="Van de Peer Y."/>
            <person name="Podila G.K."/>
            <person name="Polle A."/>
            <person name="Pukkila P.J."/>
            <person name="Richardson P.M."/>
            <person name="Rouze P."/>
            <person name="Sanders I.R."/>
            <person name="Stajich J.E."/>
            <person name="Tunlid A."/>
            <person name="Tuskan G."/>
            <person name="Grigoriev I.V."/>
        </authorList>
    </citation>
    <scope>NUCLEOTIDE SEQUENCE [LARGE SCALE GENOMIC DNA]</scope>
    <source>
        <strain evidence="3">S238N-H82 / ATCC MYA-4686</strain>
    </source>
</reference>
<feature type="region of interest" description="Disordered" evidence="1">
    <location>
        <begin position="154"/>
        <end position="219"/>
    </location>
</feature>
<protein>
    <submittedName>
        <fullName evidence="2">Predicted protein</fullName>
    </submittedName>
</protein>
<feature type="region of interest" description="Disordered" evidence="1">
    <location>
        <begin position="79"/>
        <end position="99"/>
    </location>
</feature>
<dbReference type="Proteomes" id="UP000001194">
    <property type="component" value="Unassembled WGS sequence"/>
</dbReference>
<dbReference type="RefSeq" id="XP_001888101.1">
    <property type="nucleotide sequence ID" value="XM_001888066.1"/>
</dbReference>
<dbReference type="KEGG" id="lbc:LACBIDRAFT_333463"/>
<dbReference type="AlphaFoldDB" id="B0DW01"/>
<evidence type="ECO:0000313" key="2">
    <source>
        <dbReference type="EMBL" id="EDR01225.1"/>
    </source>
</evidence>
<keyword evidence="3" id="KW-1185">Reference proteome</keyword>
<sequence>MGASGKHRRITLFGFDLFGRPPIQLPDDDADADVAPLFRRHSSGTPTTTLTTQTFDSGAAPLGISTIHEISGSKACEAAEAEAKPLKEKEERRQRRKAREEMKSLVWLAMGRNLKGFRGVQSREGFGSFVSAPPPTAAEDDENADLGGTLYAREKSKSSTHSNGGSSDSRHNRSSLSRSSVSASDRAQQHISQSTLPLIGKLPPGAPIRPPAPRTGSSSLQIEEILALLDVEEGDTREGDWEEVFDLDLDWEVEERSDFGLGRCWGINSEVRLIY</sequence>
<dbReference type="EMBL" id="DS547141">
    <property type="protein sequence ID" value="EDR01225.1"/>
    <property type="molecule type" value="Genomic_DNA"/>
</dbReference>
<dbReference type="InParanoid" id="B0DW01"/>
<feature type="region of interest" description="Disordered" evidence="1">
    <location>
        <begin position="124"/>
        <end position="143"/>
    </location>
</feature>
<evidence type="ECO:0000256" key="1">
    <source>
        <dbReference type="SAM" id="MobiDB-lite"/>
    </source>
</evidence>
<accession>B0DW01</accession>
<proteinExistence type="predicted"/>
<dbReference type="GeneID" id="6083749"/>
<feature type="compositionally biased region" description="Pro residues" evidence="1">
    <location>
        <begin position="204"/>
        <end position="213"/>
    </location>
</feature>
<dbReference type="OrthoDB" id="3255924at2759"/>
<organism evidence="3">
    <name type="scientific">Laccaria bicolor (strain S238N-H82 / ATCC MYA-4686)</name>
    <name type="common">Bicoloured deceiver</name>
    <name type="synonym">Laccaria laccata var. bicolor</name>
    <dbReference type="NCBI Taxonomy" id="486041"/>
    <lineage>
        <taxon>Eukaryota</taxon>
        <taxon>Fungi</taxon>
        <taxon>Dikarya</taxon>
        <taxon>Basidiomycota</taxon>
        <taxon>Agaricomycotina</taxon>
        <taxon>Agaricomycetes</taxon>
        <taxon>Agaricomycetidae</taxon>
        <taxon>Agaricales</taxon>
        <taxon>Agaricineae</taxon>
        <taxon>Hydnangiaceae</taxon>
        <taxon>Laccaria</taxon>
    </lineage>
</organism>
<feature type="compositionally biased region" description="Basic and acidic residues" evidence="1">
    <location>
        <begin position="81"/>
        <end position="99"/>
    </location>
</feature>
<name>B0DW01_LACBS</name>
<dbReference type="HOGENOM" id="CLU_1012179_0_0_1"/>
<evidence type="ECO:0000313" key="3">
    <source>
        <dbReference type="Proteomes" id="UP000001194"/>
    </source>
</evidence>
<gene>
    <name evidence="2" type="ORF">LACBIDRAFT_333463</name>
</gene>
<feature type="compositionally biased region" description="Low complexity" evidence="1">
    <location>
        <begin position="174"/>
        <end position="186"/>
    </location>
</feature>